<dbReference type="OrthoDB" id="120976at2759"/>
<dbReference type="GO" id="GO:0006913">
    <property type="term" value="P:nucleocytoplasmic transport"/>
    <property type="evidence" value="ECO:0007669"/>
    <property type="project" value="TreeGrafter"/>
</dbReference>
<keyword evidence="2" id="KW-0433">Leucine-rich repeat</keyword>
<gene>
    <name evidence="5" type="primary">Aste57867_9698</name>
    <name evidence="4" type="ORF">As57867_009660</name>
    <name evidence="5" type="ORF">ASTE57867_9698</name>
</gene>
<dbReference type="Gene3D" id="3.80.10.10">
    <property type="entry name" value="Ribonuclease Inhibitor"/>
    <property type="match status" value="1"/>
</dbReference>
<evidence type="ECO:0000256" key="2">
    <source>
        <dbReference type="ARBA" id="ARBA00022614"/>
    </source>
</evidence>
<dbReference type="AlphaFoldDB" id="A0A485KP61"/>
<dbReference type="InterPro" id="IPR032675">
    <property type="entry name" value="LRR_dom_sf"/>
</dbReference>
<sequence>MPAGKRIGDDADKQVAKKLAISNDSQVCRFPSDIMQRVAFFIQDQATFFCFLEGYVESEALGSLQLVWDLSKTLGRRNVWPELKLCELKTVDCAPVVLAVGPLYPTVHFIGMSDIDLMQQFLTPSTRVAWHSSSKCTPPEPWGPWYKRLSMLNLVHVHEDNCAAERLEMSLAYFPDFALLRALEISNCRVYSMDPIFEFVRHSKLTSLKLFSIQLQSEDGNDTNENQDEEDQGGWEENTLTTKHIQDLTFWIKHQPVKSFRWSGFTLAAKPTALKLFYDTLFACDTLRSFYHSDVPMLGFTSTTWSKPLQIDQLTFEATDFNVDDMEALCQGLADSRVLTFELNTSEGSHEGFQALANALPLTQLQEVGIFYSELDDEDCGYLAAALSNSKLAKLNLAGNSVTNVGAIVLAKHIKESPHLVRLDVSCNRIQYLGASALVQAMGGHPRIPNTLLLLYQNKLDEADEKGLKSIADQFSATHRCYLKRDHYVEMELS</sequence>
<evidence type="ECO:0000256" key="1">
    <source>
        <dbReference type="ARBA" id="ARBA00022468"/>
    </source>
</evidence>
<dbReference type="Pfam" id="PF13516">
    <property type="entry name" value="LRR_6"/>
    <property type="match status" value="2"/>
</dbReference>
<keyword evidence="1" id="KW-0343">GTPase activation</keyword>
<evidence type="ECO:0000313" key="4">
    <source>
        <dbReference type="EMBL" id="KAF0699771.1"/>
    </source>
</evidence>
<dbReference type="GO" id="GO:0031267">
    <property type="term" value="F:small GTPase binding"/>
    <property type="evidence" value="ECO:0007669"/>
    <property type="project" value="TreeGrafter"/>
</dbReference>
<proteinExistence type="predicted"/>
<dbReference type="GO" id="GO:0048471">
    <property type="term" value="C:perinuclear region of cytoplasm"/>
    <property type="evidence" value="ECO:0007669"/>
    <property type="project" value="TreeGrafter"/>
</dbReference>
<dbReference type="Proteomes" id="UP000332933">
    <property type="component" value="Unassembled WGS sequence"/>
</dbReference>
<dbReference type="EMBL" id="CAADRA010005177">
    <property type="protein sequence ID" value="VFT86577.1"/>
    <property type="molecule type" value="Genomic_DNA"/>
</dbReference>
<reference evidence="4" key="2">
    <citation type="submission" date="2019-06" db="EMBL/GenBank/DDBJ databases">
        <title>Genomics analysis of Aphanomyces spp. identifies a new class of oomycete effector associated with host adaptation.</title>
        <authorList>
            <person name="Gaulin E."/>
        </authorList>
    </citation>
    <scope>NUCLEOTIDE SEQUENCE</scope>
    <source>
        <strain evidence="4">CBS 578.67</strain>
    </source>
</reference>
<dbReference type="InterPro" id="IPR001611">
    <property type="entry name" value="Leu-rich_rpt"/>
</dbReference>
<evidence type="ECO:0000256" key="3">
    <source>
        <dbReference type="ARBA" id="ARBA00022737"/>
    </source>
</evidence>
<protein>
    <submittedName>
        <fullName evidence="5">Aste57867_9698 protein</fullName>
    </submittedName>
</protein>
<dbReference type="GO" id="GO:0005096">
    <property type="term" value="F:GTPase activator activity"/>
    <property type="evidence" value="ECO:0007669"/>
    <property type="project" value="UniProtKB-KW"/>
</dbReference>
<evidence type="ECO:0000313" key="6">
    <source>
        <dbReference type="Proteomes" id="UP000332933"/>
    </source>
</evidence>
<dbReference type="EMBL" id="VJMH01005156">
    <property type="protein sequence ID" value="KAF0699771.1"/>
    <property type="molecule type" value="Genomic_DNA"/>
</dbReference>
<organism evidence="5 6">
    <name type="scientific">Aphanomyces stellatus</name>
    <dbReference type="NCBI Taxonomy" id="120398"/>
    <lineage>
        <taxon>Eukaryota</taxon>
        <taxon>Sar</taxon>
        <taxon>Stramenopiles</taxon>
        <taxon>Oomycota</taxon>
        <taxon>Saprolegniomycetes</taxon>
        <taxon>Saprolegniales</taxon>
        <taxon>Verrucalvaceae</taxon>
        <taxon>Aphanomyces</taxon>
    </lineage>
</organism>
<dbReference type="SUPFAM" id="SSF52047">
    <property type="entry name" value="RNI-like"/>
    <property type="match status" value="1"/>
</dbReference>
<accession>A0A485KP61</accession>
<keyword evidence="6" id="KW-1185">Reference proteome</keyword>
<keyword evidence="3" id="KW-0677">Repeat</keyword>
<dbReference type="InterPro" id="IPR027038">
    <property type="entry name" value="RanGap"/>
</dbReference>
<dbReference type="SMART" id="SM00368">
    <property type="entry name" value="LRR_RI"/>
    <property type="match status" value="2"/>
</dbReference>
<dbReference type="PANTHER" id="PTHR24113:SF12">
    <property type="entry name" value="RAN GTPASE-ACTIVATING PROTEIN 1"/>
    <property type="match status" value="1"/>
</dbReference>
<dbReference type="PANTHER" id="PTHR24113">
    <property type="entry name" value="RAN GTPASE-ACTIVATING PROTEIN 1"/>
    <property type="match status" value="1"/>
</dbReference>
<dbReference type="GO" id="GO:0005634">
    <property type="term" value="C:nucleus"/>
    <property type="evidence" value="ECO:0007669"/>
    <property type="project" value="TreeGrafter"/>
</dbReference>
<reference evidence="5 6" key="1">
    <citation type="submission" date="2019-03" db="EMBL/GenBank/DDBJ databases">
        <authorList>
            <person name="Gaulin E."/>
            <person name="Dumas B."/>
        </authorList>
    </citation>
    <scope>NUCLEOTIDE SEQUENCE [LARGE SCALE GENOMIC DNA]</scope>
    <source>
        <strain evidence="5">CBS 568.67</strain>
    </source>
</reference>
<dbReference type="GO" id="GO:0005829">
    <property type="term" value="C:cytosol"/>
    <property type="evidence" value="ECO:0007669"/>
    <property type="project" value="TreeGrafter"/>
</dbReference>
<evidence type="ECO:0000313" key="5">
    <source>
        <dbReference type="EMBL" id="VFT86577.1"/>
    </source>
</evidence>
<name>A0A485KP61_9STRA</name>